<evidence type="ECO:0000313" key="2">
    <source>
        <dbReference type="EMBL" id="CAG2198264.1"/>
    </source>
</evidence>
<dbReference type="OrthoDB" id="6181394at2759"/>
<dbReference type="Pfam" id="PF14529">
    <property type="entry name" value="Exo_endo_phos_2"/>
    <property type="match status" value="1"/>
</dbReference>
<dbReference type="AlphaFoldDB" id="A0A8S3QV56"/>
<gene>
    <name evidence="2" type="ORF">MEDL_13033</name>
</gene>
<comment type="caution">
    <text evidence="2">The sequence shown here is derived from an EMBL/GenBank/DDBJ whole genome shotgun (WGS) entry which is preliminary data.</text>
</comment>
<dbReference type="EMBL" id="CAJPWZ010000673">
    <property type="protein sequence ID" value="CAG2198264.1"/>
    <property type="molecule type" value="Genomic_DNA"/>
</dbReference>
<name>A0A8S3QV56_MYTED</name>
<dbReference type="InterPro" id="IPR005135">
    <property type="entry name" value="Endo/exonuclease/phosphatase"/>
</dbReference>
<protein>
    <recommendedName>
        <fullName evidence="1">Endonuclease/exonuclease/phosphatase domain-containing protein</fullName>
    </recommendedName>
</protein>
<dbReference type="Gene3D" id="3.60.10.10">
    <property type="entry name" value="Endonuclease/exonuclease/phosphatase"/>
    <property type="match status" value="1"/>
</dbReference>
<evidence type="ECO:0000313" key="3">
    <source>
        <dbReference type="Proteomes" id="UP000683360"/>
    </source>
</evidence>
<proteinExistence type="predicted"/>
<accession>A0A8S3QV56</accession>
<dbReference type="Proteomes" id="UP000683360">
    <property type="component" value="Unassembled WGS sequence"/>
</dbReference>
<evidence type="ECO:0000259" key="1">
    <source>
        <dbReference type="Pfam" id="PF14529"/>
    </source>
</evidence>
<dbReference type="SUPFAM" id="SSF56219">
    <property type="entry name" value="DNase I-like"/>
    <property type="match status" value="1"/>
</dbReference>
<keyword evidence="3" id="KW-1185">Reference proteome</keyword>
<dbReference type="GO" id="GO:0003824">
    <property type="term" value="F:catalytic activity"/>
    <property type="evidence" value="ECO:0007669"/>
    <property type="project" value="InterPro"/>
</dbReference>
<sequence length="751" mass="86607">MDMLNELNQEYIGIGKAVDSKDPIPPTHMPRGHGGVAIMWKKQLDSYITQLPDGNERIQCIEFSGAEPLLIISVYLPCKGSSDSIEEFQECIDLLHEIYSKFKDTHNILLGGDLNENASQFSNSKRSKHLQEFMKEHNLLTKDLGPTFIHPNGCDSTCIDFFLYSENFSRSIVKIIKLENIPGNISDHYPIVARIKYEYCIHNKSNKRICSTPKINWDKVDIEKYNSTIENGILELNKNLQSIQDIEHAYIDLNQLLSKAASTSGPSKQIRKKKPKLQVMTPEIRQAITDKKNAYYNWKQNNRPNDPNNQWLQKKKVTTCNLRKECRLTLAKQQLERKSELINAKSNNSNLFFKLIRRQRGRFGMHIDELNVNGQKYNTEGGILEGFREHFANLAKQSDNSQFDQAYIEQVDNEYATIIDICKHDFRHIPVEKQEIMNAIKSLNRNKSPDTYGVTAENLIHGGEILASYLQTLLNNPAIYLLSGLLPINAEIDIKIITLLGNILCSDKSTVEWKIANRQLKIKSCKSNSWFIDAKKICFKYQLTDPVEFLDTITTKETWKRSMVNKIKTYWHRKILDEKEHFNSLQYLSPIYSLGHCHPLISISTSDPKIIQKLPPRVKIATGVYILQSQRAKYNSNAVDPTCQLCKNGEETLSHFLLTCVTLDAVRKPILEKIVRTAGRIFSESNRLNNIELLRLICDPYNYCKNNSDQIFDNISKILEPQCRKMLHLLHTTRYRLLGLDTKQLKKRRKV</sequence>
<dbReference type="InterPro" id="IPR036691">
    <property type="entry name" value="Endo/exonu/phosph_ase_sf"/>
</dbReference>
<organism evidence="2 3">
    <name type="scientific">Mytilus edulis</name>
    <name type="common">Blue mussel</name>
    <dbReference type="NCBI Taxonomy" id="6550"/>
    <lineage>
        <taxon>Eukaryota</taxon>
        <taxon>Metazoa</taxon>
        <taxon>Spiralia</taxon>
        <taxon>Lophotrochozoa</taxon>
        <taxon>Mollusca</taxon>
        <taxon>Bivalvia</taxon>
        <taxon>Autobranchia</taxon>
        <taxon>Pteriomorphia</taxon>
        <taxon>Mytilida</taxon>
        <taxon>Mytiloidea</taxon>
        <taxon>Mytilidae</taxon>
        <taxon>Mytilinae</taxon>
        <taxon>Mytilus</taxon>
    </lineage>
</organism>
<feature type="domain" description="Endonuclease/exonuclease/phosphatase" evidence="1">
    <location>
        <begin position="70"/>
        <end position="191"/>
    </location>
</feature>
<reference evidence="2" key="1">
    <citation type="submission" date="2021-03" db="EMBL/GenBank/DDBJ databases">
        <authorList>
            <person name="Bekaert M."/>
        </authorList>
    </citation>
    <scope>NUCLEOTIDE SEQUENCE</scope>
</reference>